<dbReference type="PROSITE" id="PS50056">
    <property type="entry name" value="TYR_PHOSPHATASE_2"/>
    <property type="match status" value="1"/>
</dbReference>
<organism evidence="3 4">
    <name type="scientific">Paramicrobacterium chengjingii</name>
    <dbReference type="NCBI Taxonomy" id="2769067"/>
    <lineage>
        <taxon>Bacteria</taxon>
        <taxon>Bacillati</taxon>
        <taxon>Actinomycetota</taxon>
        <taxon>Actinomycetes</taxon>
        <taxon>Micrococcales</taxon>
        <taxon>Microbacteriaceae</taxon>
        <taxon>Paramicrobacterium</taxon>
    </lineage>
</organism>
<accession>A0ABX6YHC2</accession>
<evidence type="ECO:0000256" key="1">
    <source>
        <dbReference type="ARBA" id="ARBA00009580"/>
    </source>
</evidence>
<feature type="domain" description="Tyrosine specific protein phosphatases" evidence="2">
    <location>
        <begin position="124"/>
        <end position="168"/>
    </location>
</feature>
<dbReference type="InterPro" id="IPR016130">
    <property type="entry name" value="Tyr_Pase_AS"/>
</dbReference>
<dbReference type="InterPro" id="IPR000387">
    <property type="entry name" value="Tyr_Pase_dom"/>
</dbReference>
<dbReference type="Proteomes" id="UP000662814">
    <property type="component" value="Chromosome"/>
</dbReference>
<proteinExistence type="inferred from homology"/>
<dbReference type="InterPro" id="IPR029021">
    <property type="entry name" value="Prot-tyrosine_phosphatase-like"/>
</dbReference>
<dbReference type="InterPro" id="IPR026893">
    <property type="entry name" value="Tyr/Ser_Pase_IphP-type"/>
</dbReference>
<dbReference type="PROSITE" id="PS00383">
    <property type="entry name" value="TYR_PHOSPHATASE_1"/>
    <property type="match status" value="1"/>
</dbReference>
<protein>
    <submittedName>
        <fullName evidence="3">Tyrosine-protein phosphatase</fullName>
    </submittedName>
</protein>
<evidence type="ECO:0000259" key="2">
    <source>
        <dbReference type="PROSITE" id="PS50056"/>
    </source>
</evidence>
<dbReference type="PANTHER" id="PTHR31126:SF1">
    <property type="entry name" value="TYROSINE SPECIFIC PROTEIN PHOSPHATASES DOMAIN-CONTAINING PROTEIN"/>
    <property type="match status" value="1"/>
</dbReference>
<dbReference type="SUPFAM" id="SSF52799">
    <property type="entry name" value="(Phosphotyrosine protein) phosphatases II"/>
    <property type="match status" value="1"/>
</dbReference>
<sequence>MTNATVLPATASERRILTQGTFQARDAGRYPAENGAQVREGMLFRSDALSALTADDLEEMKRREIGLVIDLREKIESDAAPDLLPEGVEYQRIPIFEETLFQNDFDAFPTLLGQYQLVLDHHSPKLAEVIAVISDACAAQTPVVVHCTAGKDRTGLVTALVHLVLGVDEQFVLTDYGASQIILGIDFDGAVRDLYNRAGLPGAILGTEPHKAPPMYLKETLAEINRRHGSAEAFLIDQGLSEAQITALRAGLLEH</sequence>
<name>A0ABX6YHC2_9MICO</name>
<dbReference type="RefSeq" id="WP_166987165.1">
    <property type="nucleotide sequence ID" value="NZ_CP061169.1"/>
</dbReference>
<evidence type="ECO:0000313" key="3">
    <source>
        <dbReference type="EMBL" id="QPZ38201.1"/>
    </source>
</evidence>
<dbReference type="PANTHER" id="PTHR31126">
    <property type="entry name" value="TYROSINE-PROTEIN PHOSPHATASE"/>
    <property type="match status" value="1"/>
</dbReference>
<dbReference type="Gene3D" id="3.90.190.10">
    <property type="entry name" value="Protein tyrosine phosphatase superfamily"/>
    <property type="match status" value="1"/>
</dbReference>
<reference evidence="3 4" key="1">
    <citation type="submission" date="2020-12" db="EMBL/GenBank/DDBJ databases">
        <title>Microbacterium sp. HY060.</title>
        <authorList>
            <person name="Zhou J."/>
        </authorList>
    </citation>
    <scope>NUCLEOTIDE SEQUENCE [LARGE SCALE GENOMIC DNA]</scope>
    <source>
        <strain evidence="3 4">HY60</strain>
    </source>
</reference>
<evidence type="ECO:0000313" key="4">
    <source>
        <dbReference type="Proteomes" id="UP000662814"/>
    </source>
</evidence>
<comment type="similarity">
    <text evidence="1">Belongs to the protein-tyrosine phosphatase family.</text>
</comment>
<gene>
    <name evidence="3" type="ORF">HCR76_15660</name>
</gene>
<keyword evidence="4" id="KW-1185">Reference proteome</keyword>
<dbReference type="Pfam" id="PF13350">
    <property type="entry name" value="Y_phosphatase3"/>
    <property type="match status" value="1"/>
</dbReference>
<dbReference type="EMBL" id="CP061169">
    <property type="protein sequence ID" value="QPZ38201.1"/>
    <property type="molecule type" value="Genomic_DNA"/>
</dbReference>